<evidence type="ECO:0000313" key="2">
    <source>
        <dbReference type="Proteomes" id="UP001172680"/>
    </source>
</evidence>
<evidence type="ECO:0000313" key="1">
    <source>
        <dbReference type="EMBL" id="KAJ9636762.1"/>
    </source>
</evidence>
<dbReference type="Proteomes" id="UP001172680">
    <property type="component" value="Unassembled WGS sequence"/>
</dbReference>
<proteinExistence type="predicted"/>
<accession>A0ACC2YN21</accession>
<dbReference type="EMBL" id="JAPDRP010000024">
    <property type="protein sequence ID" value="KAJ9636762.1"/>
    <property type="molecule type" value="Genomic_DNA"/>
</dbReference>
<name>A0ACC2YN21_9PEZI</name>
<gene>
    <name evidence="1" type="ORF">H2199_007756</name>
</gene>
<sequence>MTDFTVEPLREYTHIGVYEVAPSRIQPFDQNQSVFTCYGTDGIGPIFMGSLADYYDFYFAIVSFTDLYDGTWKAGVRQPSPGLLLELQQDYYPSEKMNKLQRSAASRGSTTSEPSSIQSALYRTKDEDGKEVALRIVVTVTPGQQLVITISERRYDLPAAAS</sequence>
<protein>
    <submittedName>
        <fullName evidence="1">Uncharacterized protein</fullName>
    </submittedName>
</protein>
<organism evidence="1 2">
    <name type="scientific">Coniosporium tulheliwenetii</name>
    <dbReference type="NCBI Taxonomy" id="3383036"/>
    <lineage>
        <taxon>Eukaryota</taxon>
        <taxon>Fungi</taxon>
        <taxon>Dikarya</taxon>
        <taxon>Ascomycota</taxon>
        <taxon>Pezizomycotina</taxon>
        <taxon>Dothideomycetes</taxon>
        <taxon>Dothideomycetes incertae sedis</taxon>
        <taxon>Coniosporium</taxon>
    </lineage>
</organism>
<comment type="caution">
    <text evidence="1">The sequence shown here is derived from an EMBL/GenBank/DDBJ whole genome shotgun (WGS) entry which is preliminary data.</text>
</comment>
<keyword evidence="2" id="KW-1185">Reference proteome</keyword>
<reference evidence="1" key="1">
    <citation type="submission" date="2022-10" db="EMBL/GenBank/DDBJ databases">
        <title>Culturing micro-colonial fungi from biological soil crusts in the Mojave desert and describing Neophaeococcomyces mojavensis, and introducing the new genera and species Taxawa tesnikishii.</title>
        <authorList>
            <person name="Kurbessoian T."/>
            <person name="Stajich J.E."/>
        </authorList>
    </citation>
    <scope>NUCLEOTIDE SEQUENCE</scope>
    <source>
        <strain evidence="1">JES_115</strain>
    </source>
</reference>